<dbReference type="InterPro" id="IPR008928">
    <property type="entry name" value="6-hairpin_glycosidase_sf"/>
</dbReference>
<keyword evidence="6" id="KW-0732">Signal</keyword>
<dbReference type="InterPro" id="IPR037018">
    <property type="entry name" value="GH65_N"/>
</dbReference>
<evidence type="ECO:0000259" key="7">
    <source>
        <dbReference type="Pfam" id="PF03632"/>
    </source>
</evidence>
<dbReference type="Pfam" id="PF03632">
    <property type="entry name" value="Glyco_hydro_65m"/>
    <property type="match status" value="1"/>
</dbReference>
<dbReference type="GO" id="GO:0030246">
    <property type="term" value="F:carbohydrate binding"/>
    <property type="evidence" value="ECO:0007669"/>
    <property type="project" value="InterPro"/>
</dbReference>
<dbReference type="EMBL" id="JH921448">
    <property type="protein sequence ID" value="EKD13683.1"/>
    <property type="molecule type" value="Genomic_DNA"/>
</dbReference>
<keyword evidence="5" id="KW-0325">Glycoprotein</keyword>
<feature type="domain" description="Glycoside hydrolase family 65 N-terminal" evidence="8">
    <location>
        <begin position="46"/>
        <end position="316"/>
    </location>
</feature>
<dbReference type="EC" id="3.2.1.28" evidence="3"/>
<dbReference type="GO" id="GO:0004555">
    <property type="term" value="F:alpha,alpha-trehalase activity"/>
    <property type="evidence" value="ECO:0007669"/>
    <property type="project" value="UniProtKB-EC"/>
</dbReference>
<reference evidence="9 10" key="1">
    <citation type="journal article" date="2012" name="BMC Genomics">
        <title>Sequencing the genome of Marssonina brunnea reveals fungus-poplar co-evolution.</title>
        <authorList>
            <person name="Zhu S."/>
            <person name="Cao Y.-Z."/>
            <person name="Jiang C."/>
            <person name="Tan B.-Y."/>
            <person name="Wang Z."/>
            <person name="Feng S."/>
            <person name="Zhang L."/>
            <person name="Su X.-H."/>
            <person name="Brejova B."/>
            <person name="Vinar T."/>
            <person name="Xu M."/>
            <person name="Wang M.-X."/>
            <person name="Zhang S.-G."/>
            <person name="Huang M.-R."/>
            <person name="Wu R."/>
            <person name="Zhou Y."/>
        </authorList>
    </citation>
    <scope>NUCLEOTIDE SEQUENCE [LARGE SCALE GENOMIC DNA]</scope>
    <source>
        <strain evidence="9 10">MB_m1</strain>
    </source>
</reference>
<dbReference type="OrthoDB" id="200349at2759"/>
<dbReference type="SUPFAM" id="SSF74650">
    <property type="entry name" value="Galactose mutarotase-like"/>
    <property type="match status" value="1"/>
</dbReference>
<dbReference type="InterPro" id="IPR011013">
    <property type="entry name" value="Gal_mutarotase_sf_dom"/>
</dbReference>
<comment type="similarity">
    <text evidence="2">Belongs to the glycosyl hydrolase 65 family.</text>
</comment>
<dbReference type="KEGG" id="mbe:MBM_07884"/>
<dbReference type="AlphaFoldDB" id="K1WYJ9"/>
<protein>
    <recommendedName>
        <fullName evidence="3">alpha,alpha-trehalase</fullName>
        <ecNumber evidence="3">3.2.1.28</ecNumber>
    </recommendedName>
</protein>
<dbReference type="Proteomes" id="UP000006753">
    <property type="component" value="Unassembled WGS sequence"/>
</dbReference>
<dbReference type="InParanoid" id="K1WYJ9"/>
<dbReference type="HOGENOM" id="CLU_006285_4_0_1"/>
<dbReference type="SUPFAM" id="SSF48208">
    <property type="entry name" value="Six-hairpin glycosidases"/>
    <property type="match status" value="1"/>
</dbReference>
<feature type="chain" id="PRO_5003854802" description="alpha,alpha-trehalase" evidence="6">
    <location>
        <begin position="22"/>
        <end position="989"/>
    </location>
</feature>
<dbReference type="GeneID" id="18763819"/>
<evidence type="ECO:0000256" key="3">
    <source>
        <dbReference type="ARBA" id="ARBA00012757"/>
    </source>
</evidence>
<dbReference type="Gene3D" id="2.70.98.40">
    <property type="entry name" value="Glycoside hydrolase, family 65, N-terminal domain"/>
    <property type="match status" value="1"/>
</dbReference>
<dbReference type="STRING" id="1072389.K1WYJ9"/>
<feature type="domain" description="Glycoside hydrolase family 65 central catalytic" evidence="7">
    <location>
        <begin position="385"/>
        <end position="586"/>
    </location>
</feature>
<dbReference type="InterPro" id="IPR005195">
    <property type="entry name" value="Glyco_hydro_65_M"/>
</dbReference>
<keyword evidence="10" id="KW-1185">Reference proteome</keyword>
<dbReference type="OMA" id="NHVDAGG"/>
<evidence type="ECO:0000256" key="5">
    <source>
        <dbReference type="ARBA" id="ARBA00023180"/>
    </source>
</evidence>
<dbReference type="InterPro" id="IPR005196">
    <property type="entry name" value="Glyco_hydro_65_N"/>
</dbReference>
<dbReference type="FunFam" id="1.50.10.10:FF:000032">
    <property type="entry name" value="Vacuolar acid trehalase"/>
    <property type="match status" value="1"/>
</dbReference>
<dbReference type="FunCoup" id="K1WYJ9">
    <property type="interactions" value="67"/>
</dbReference>
<evidence type="ECO:0000313" key="9">
    <source>
        <dbReference type="EMBL" id="EKD13683.1"/>
    </source>
</evidence>
<comment type="catalytic activity">
    <reaction evidence="1">
        <text>alpha,alpha-trehalose + H2O = alpha-D-glucose + beta-D-glucose</text>
        <dbReference type="Rhea" id="RHEA:32675"/>
        <dbReference type="ChEBI" id="CHEBI:15377"/>
        <dbReference type="ChEBI" id="CHEBI:15903"/>
        <dbReference type="ChEBI" id="CHEBI:16551"/>
        <dbReference type="ChEBI" id="CHEBI:17925"/>
        <dbReference type="EC" id="3.2.1.28"/>
    </reaction>
</comment>
<gene>
    <name evidence="9" type="ORF">MBM_07884</name>
</gene>
<dbReference type="Pfam" id="PF03636">
    <property type="entry name" value="Glyco_hydro_65N"/>
    <property type="match status" value="1"/>
</dbReference>
<dbReference type="Gene3D" id="1.50.10.10">
    <property type="match status" value="1"/>
</dbReference>
<accession>K1WYJ9</accession>
<evidence type="ECO:0000256" key="6">
    <source>
        <dbReference type="SAM" id="SignalP"/>
    </source>
</evidence>
<dbReference type="InterPro" id="IPR012341">
    <property type="entry name" value="6hp_glycosidase-like_sf"/>
</dbReference>
<dbReference type="PANTHER" id="PTHR11051">
    <property type="entry name" value="GLYCOSYL HYDROLASE-RELATED"/>
    <property type="match status" value="1"/>
</dbReference>
<proteinExistence type="inferred from homology"/>
<evidence type="ECO:0000313" key="10">
    <source>
        <dbReference type="Proteomes" id="UP000006753"/>
    </source>
</evidence>
<dbReference type="GO" id="GO:0005993">
    <property type="term" value="P:trehalose catabolic process"/>
    <property type="evidence" value="ECO:0007669"/>
    <property type="project" value="TreeGrafter"/>
</dbReference>
<dbReference type="RefSeq" id="XP_007295773.1">
    <property type="nucleotide sequence ID" value="XM_007295711.1"/>
</dbReference>
<dbReference type="PANTHER" id="PTHR11051:SF8">
    <property type="entry name" value="PROTEIN-GLUCOSYLGALACTOSYLHYDROXYLYSINE GLUCOSIDASE"/>
    <property type="match status" value="1"/>
</dbReference>
<evidence type="ECO:0000259" key="8">
    <source>
        <dbReference type="Pfam" id="PF03636"/>
    </source>
</evidence>
<evidence type="ECO:0000256" key="1">
    <source>
        <dbReference type="ARBA" id="ARBA00001576"/>
    </source>
</evidence>
<evidence type="ECO:0000256" key="2">
    <source>
        <dbReference type="ARBA" id="ARBA00006768"/>
    </source>
</evidence>
<dbReference type="GO" id="GO:0009277">
    <property type="term" value="C:fungal-type cell wall"/>
    <property type="evidence" value="ECO:0007669"/>
    <property type="project" value="TreeGrafter"/>
</dbReference>
<feature type="signal peptide" evidence="6">
    <location>
        <begin position="1"/>
        <end position="21"/>
    </location>
</feature>
<keyword evidence="4 9" id="KW-0378">Hydrolase</keyword>
<name>K1WYJ9_MARBU</name>
<organism evidence="9 10">
    <name type="scientific">Marssonina brunnea f. sp. multigermtubi (strain MB_m1)</name>
    <name type="common">Marssonina leaf spot fungus</name>
    <dbReference type="NCBI Taxonomy" id="1072389"/>
    <lineage>
        <taxon>Eukaryota</taxon>
        <taxon>Fungi</taxon>
        <taxon>Dikarya</taxon>
        <taxon>Ascomycota</taxon>
        <taxon>Pezizomycotina</taxon>
        <taxon>Leotiomycetes</taxon>
        <taxon>Helotiales</taxon>
        <taxon>Drepanopezizaceae</taxon>
        <taxon>Drepanopeziza</taxon>
    </lineage>
</organism>
<sequence length="989" mass="108089">MAKWSAIIALVATLLFSAVAAYTDFAVTGNISEWNQADWSLSTTRFEAGQFQSRMSLANGYVGASLAAAGPFFEADVNLTDANGPPPVGGWPLDNPRKSFSTISGFFNVQQNASRTNYGWLQQYGWDSFIAGIPHPTGLHFSFEGTTLDATVSNTTISNFFSKHSFKTGVGEWAYTWTPEGCDANFNVSYMALFSRARPNVIAVKAIIISSEDINGTVTDLLDGRSADRSYLNSKGLDENSNTIYTSVHPDNLPEVTGWIVSGANFSNGYTDLSSRTSAQGCNASDSDPTIGQTYKINLGAGKPATFYKFVGIASTDKFDQPEKIARKSQDLARQDSWDVLVKETSAAWEDAIPSELVDDFTDPVTGEIPDDTNVKILQIASVANVYYLVQNLMQEGSGLNDESISVGGLVSDAYGGLRFWDADYWMAPGLNIALPKFSKQISNFRVKQYDQALENAAFNNFPNGSALYSWTSGRYGNCTGTGPCIDYQYHLNPDIAFNMVQEFNVTKNETSFAPSRRVIDGIAIAMSNLLKFNETAQKWDIRNSTDPDEYANNVNNTAFTLASISTVLKIANDLRTEHGEPLNETWLEQANNVNIEVSESGITLEYSTMNNSAAVKQADIVLMTYPLDYEQNYTTEQKNLDLDFYANRQSPDGPAMTYSIFAANANGLSPSGCSSFTYALAGTIPYLRAPFYQFSEQVDDDPTTNGDTKPAFPFLTGHGGANQIVPFGFLGLRTNEPLLRINPSLPPQIPYVRIRNFYYAGSTLSATMNSTHTNLTRLATPVSAGVNEVFINQQLPFLVGSLDNPTGYNITVNQTVTVQNRLYWQIKSIAGNIVQCLPATSEDAHVPGQFPIAAIDGASSTRWQPTTNSTASMLVDTSSQAPKLLTSIQLEWGARPAVLAVVYLGNYTNGVADMTREVKIEINGIEPNRPYNAAEAAVNIFDIEPVQSNVTVFHIPDERWSGDYARLEIDGCWEKDGKGATVGEFVLV</sequence>
<evidence type="ECO:0000256" key="4">
    <source>
        <dbReference type="ARBA" id="ARBA00022801"/>
    </source>
</evidence>
<dbReference type="eggNOG" id="KOG4125">
    <property type="taxonomic scope" value="Eukaryota"/>
</dbReference>